<accession>A0A1D2QT22</accession>
<sequence length="451" mass="49981">MVKLFPKVHLLTITGLSSLLIAGVATSTNSAMETKRIVQPIQLELPATGAPLVKGKNAALFDTLASVNIPAPVAIKDTWTKETVRNGDNLSLLFNRVGLSDSVLYHFINSGKAAKKLTKIHPGQEIFFNINENNQLYGLRYQKNRLQSIEFSRTDKGFSHSNVTIEPDTKLAYREATIINSLFLAGTNAGMEESLIMELAGIFGWDIDFALDIRTNDSFKVLYNEQFINGEKSGNGPILAAEFTNQNKTYKAVRYVNNKGEADYFTPEGKSMRKAFLRTPVDFARISSHFNLKRKHPILNRIRAHKGTDYAAPKGTPIKAAGNGRVVHVGRKGGYGKTVIIRHGQSYKTLYAHMHKYHQGIKTGAKVQQGQVIGYVGKSGLATGPHLHYEFYKNGVVRNPVKVQLPKAKSIPKSLLGDFTLMTRPLVAQLNKFDKTIQLATTEDKHSTINN</sequence>
<comment type="subcellular location">
    <subcellularLocation>
        <location evidence="2">Cell envelope</location>
    </subcellularLocation>
</comment>
<dbReference type="InterPro" id="IPR054512">
    <property type="entry name" value="NMB0315-like_N"/>
</dbReference>
<dbReference type="GO" id="GO:0004222">
    <property type="term" value="F:metalloendopeptidase activity"/>
    <property type="evidence" value="ECO:0007669"/>
    <property type="project" value="TreeGrafter"/>
</dbReference>
<evidence type="ECO:0000259" key="9">
    <source>
        <dbReference type="Pfam" id="PF01551"/>
    </source>
</evidence>
<evidence type="ECO:0000259" key="10">
    <source>
        <dbReference type="Pfam" id="PF19425"/>
    </source>
</evidence>
<dbReference type="FunFam" id="2.70.70.10:FF:000002">
    <property type="entry name" value="Murein DD-endopeptidase MepM"/>
    <property type="match status" value="1"/>
</dbReference>
<keyword evidence="6" id="KW-0862">Zinc</keyword>
<evidence type="ECO:0000256" key="8">
    <source>
        <dbReference type="SAM" id="SignalP"/>
    </source>
</evidence>
<evidence type="ECO:0000256" key="3">
    <source>
        <dbReference type="ARBA" id="ARBA00022670"/>
    </source>
</evidence>
<dbReference type="EMBL" id="MDLC01000005">
    <property type="protein sequence ID" value="ODS24742.1"/>
    <property type="molecule type" value="Genomic_DNA"/>
</dbReference>
<dbReference type="STRING" id="62101.AB835_02000"/>
<dbReference type="Pfam" id="PF01551">
    <property type="entry name" value="Peptidase_M23"/>
    <property type="match status" value="1"/>
</dbReference>
<evidence type="ECO:0000259" key="11">
    <source>
        <dbReference type="Pfam" id="PF22310"/>
    </source>
</evidence>
<dbReference type="Gene3D" id="3.10.450.350">
    <property type="match status" value="2"/>
</dbReference>
<dbReference type="Proteomes" id="UP000242502">
    <property type="component" value="Unassembled WGS sequence"/>
</dbReference>
<evidence type="ECO:0000256" key="6">
    <source>
        <dbReference type="ARBA" id="ARBA00022833"/>
    </source>
</evidence>
<dbReference type="CDD" id="cd12797">
    <property type="entry name" value="M23_peptidase"/>
    <property type="match status" value="1"/>
</dbReference>
<dbReference type="Gene3D" id="2.70.70.10">
    <property type="entry name" value="Glucose Permease (Domain IIA)"/>
    <property type="match status" value="1"/>
</dbReference>
<name>A0A1D2QT22_9GAMM</name>
<dbReference type="AlphaFoldDB" id="A0A1D2QT22"/>
<keyword evidence="5" id="KW-0378">Hydrolase</keyword>
<dbReference type="PANTHER" id="PTHR21666">
    <property type="entry name" value="PEPTIDASE-RELATED"/>
    <property type="match status" value="1"/>
</dbReference>
<reference evidence="12 13" key="1">
    <citation type="journal article" date="2016" name="Appl. Environ. Microbiol.">
        <title>Lack of Overt Genome Reduction in the Bryostatin-Producing Bryozoan Symbiont "Candidatus Endobugula sertula".</title>
        <authorList>
            <person name="Miller I.J."/>
            <person name="Vanee N."/>
            <person name="Fong S.S."/>
            <person name="Lim-Fong G.E."/>
            <person name="Kwan J.C."/>
        </authorList>
    </citation>
    <scope>NUCLEOTIDE SEQUENCE [LARGE SCALE GENOMIC DNA]</scope>
    <source>
        <strain evidence="12">AB1-4</strain>
    </source>
</reference>
<keyword evidence="3" id="KW-0645">Protease</keyword>
<comment type="cofactor">
    <cofactor evidence="1">
        <name>Zn(2+)</name>
        <dbReference type="ChEBI" id="CHEBI:29105"/>
    </cofactor>
</comment>
<evidence type="ECO:0000256" key="7">
    <source>
        <dbReference type="ARBA" id="ARBA00023049"/>
    </source>
</evidence>
<dbReference type="GO" id="GO:0030313">
    <property type="term" value="C:cell envelope"/>
    <property type="evidence" value="ECO:0007669"/>
    <property type="project" value="UniProtKB-SubCell"/>
</dbReference>
<dbReference type="InterPro" id="IPR050570">
    <property type="entry name" value="Cell_wall_metabolism_enzyme"/>
</dbReference>
<evidence type="ECO:0000313" key="12">
    <source>
        <dbReference type="EMBL" id="ODS24742.1"/>
    </source>
</evidence>
<keyword evidence="8" id="KW-0732">Signal</keyword>
<evidence type="ECO:0000313" key="13">
    <source>
        <dbReference type="Proteomes" id="UP000242502"/>
    </source>
</evidence>
<dbReference type="InterPro" id="IPR011055">
    <property type="entry name" value="Dup_hybrid_motif"/>
</dbReference>
<dbReference type="InterPro" id="IPR016047">
    <property type="entry name" value="M23ase_b-sheet_dom"/>
</dbReference>
<keyword evidence="7" id="KW-0482">Metalloprotease</keyword>
<feature type="domain" description="DD-carboxypeptidase/endopeptidase Mpg-like N-terminal" evidence="11">
    <location>
        <begin position="79"/>
        <end position="135"/>
    </location>
</feature>
<evidence type="ECO:0000256" key="2">
    <source>
        <dbReference type="ARBA" id="ARBA00004196"/>
    </source>
</evidence>
<feature type="domain" description="M23ase beta-sheet core" evidence="9">
    <location>
        <begin position="304"/>
        <end position="400"/>
    </location>
</feature>
<feature type="chain" id="PRO_5008906562" evidence="8">
    <location>
        <begin position="23"/>
        <end position="451"/>
    </location>
</feature>
<feature type="signal peptide" evidence="8">
    <location>
        <begin position="1"/>
        <end position="22"/>
    </location>
</feature>
<dbReference type="PANTHER" id="PTHR21666:SF288">
    <property type="entry name" value="CELL DIVISION PROTEIN YTFB"/>
    <property type="match status" value="1"/>
</dbReference>
<dbReference type="GO" id="GO:0006508">
    <property type="term" value="P:proteolysis"/>
    <property type="evidence" value="ECO:0007669"/>
    <property type="project" value="UniProtKB-KW"/>
</dbReference>
<dbReference type="SUPFAM" id="SSF51261">
    <property type="entry name" value="Duplicated hybrid motif"/>
    <property type="match status" value="1"/>
</dbReference>
<dbReference type="GO" id="GO:0046872">
    <property type="term" value="F:metal ion binding"/>
    <property type="evidence" value="ECO:0007669"/>
    <property type="project" value="UniProtKB-KW"/>
</dbReference>
<comment type="caution">
    <text evidence="12">The sequence shown here is derived from an EMBL/GenBank/DDBJ whole genome shotgun (WGS) entry which is preliminary data.</text>
</comment>
<feature type="domain" description="Csd3-like second N-terminal" evidence="10">
    <location>
        <begin position="179"/>
        <end position="291"/>
    </location>
</feature>
<evidence type="ECO:0000256" key="5">
    <source>
        <dbReference type="ARBA" id="ARBA00022801"/>
    </source>
</evidence>
<protein>
    <submittedName>
        <fullName evidence="12">Peptidase M23</fullName>
    </submittedName>
</protein>
<proteinExistence type="predicted"/>
<evidence type="ECO:0000256" key="4">
    <source>
        <dbReference type="ARBA" id="ARBA00022723"/>
    </source>
</evidence>
<gene>
    <name evidence="12" type="ORF">AB835_02000</name>
</gene>
<dbReference type="Pfam" id="PF19425">
    <property type="entry name" value="Csd3_N2"/>
    <property type="match status" value="1"/>
</dbReference>
<dbReference type="Pfam" id="PF22310">
    <property type="entry name" value="NMB0315_dom_I"/>
    <property type="match status" value="1"/>
</dbReference>
<evidence type="ECO:0000256" key="1">
    <source>
        <dbReference type="ARBA" id="ARBA00001947"/>
    </source>
</evidence>
<dbReference type="InterPro" id="IPR045834">
    <property type="entry name" value="Csd3_N2"/>
</dbReference>
<organism evidence="12 13">
    <name type="scientific">Candidatus Endobugula sertula</name>
    <name type="common">Bugula neritina bacterial symbiont</name>
    <dbReference type="NCBI Taxonomy" id="62101"/>
    <lineage>
        <taxon>Bacteria</taxon>
        <taxon>Pseudomonadati</taxon>
        <taxon>Pseudomonadota</taxon>
        <taxon>Gammaproteobacteria</taxon>
        <taxon>Cellvibrionales</taxon>
        <taxon>Cellvibrionaceae</taxon>
        <taxon>Candidatus Endobugula</taxon>
    </lineage>
</organism>
<keyword evidence="4" id="KW-0479">Metal-binding</keyword>